<dbReference type="GO" id="GO:0016757">
    <property type="term" value="F:glycosyltransferase activity"/>
    <property type="evidence" value="ECO:0007669"/>
    <property type="project" value="UniProtKB-KW"/>
</dbReference>
<proteinExistence type="predicted"/>
<sequence>MPDSLIPSSDEARAPIKVAIISHSDKLGQPSVVTHRLMRALRRIGVDARMVVFTRLTYDENVSAVSSRFLRVVRFQYERAKIFLSNRMHIDTLFDVSIANVGCRVASHPWVRDADIVVLSWINQGLLSLREVRRIGRLRKPMVWIMHDMWNFTGICHHSQGCKRYMQECGSCPFLRSNSGRDLSHKVWKRKRGLYEAMPINFVAVSSWLEDEAKKSGLLSEARIHMIPNAFPAEAFYVVPKSLRKALPVDYSRKLVLVGAWKLDAPAQRLQLAIDALNHLFENYPAVANSAMVLFFGEVADAAVFDRLYFPYCHIGTVNDDTLLREIYASSSVVLSTALYETSPGTLIEGQAAGCFAVTTRVGGMADNVRHLINGYVSEESTPEGVAEGIKWALDNVPDRKMLHDSVESAFDAPVVAAKYKELFERLLYR</sequence>
<organism evidence="2 3">
    <name type="scientific">Candidatus Amulumruptor caecigallinarius</name>
    <dbReference type="NCBI Taxonomy" id="2109911"/>
    <lineage>
        <taxon>Bacteria</taxon>
        <taxon>Pseudomonadati</taxon>
        <taxon>Bacteroidota</taxon>
        <taxon>Bacteroidia</taxon>
        <taxon>Bacteroidales</taxon>
        <taxon>Muribaculaceae</taxon>
        <taxon>Candidatus Amulumruptor</taxon>
    </lineage>
</organism>
<reference evidence="2" key="2">
    <citation type="submission" date="2021-09" db="EMBL/GenBank/DDBJ databases">
        <authorList>
            <person name="Gilroy R."/>
        </authorList>
    </citation>
    <scope>NUCLEOTIDE SEQUENCE</scope>
    <source>
        <strain evidence="2">4100</strain>
    </source>
</reference>
<dbReference type="Pfam" id="PF00534">
    <property type="entry name" value="Glycos_transf_1"/>
    <property type="match status" value="1"/>
</dbReference>
<evidence type="ECO:0000313" key="2">
    <source>
        <dbReference type="EMBL" id="HJE38862.1"/>
    </source>
</evidence>
<dbReference type="SUPFAM" id="SSF53756">
    <property type="entry name" value="UDP-Glycosyltransferase/glycogen phosphorylase"/>
    <property type="match status" value="1"/>
</dbReference>
<comment type="caution">
    <text evidence="2">The sequence shown here is derived from an EMBL/GenBank/DDBJ whole genome shotgun (WGS) entry which is preliminary data.</text>
</comment>
<accession>A0A921JHY6</accession>
<protein>
    <submittedName>
        <fullName evidence="2">Glycosyltransferase</fullName>
        <ecNumber evidence="2">2.4.-.-</ecNumber>
    </submittedName>
</protein>
<dbReference type="Proteomes" id="UP000711407">
    <property type="component" value="Unassembled WGS sequence"/>
</dbReference>
<dbReference type="InterPro" id="IPR001296">
    <property type="entry name" value="Glyco_trans_1"/>
</dbReference>
<dbReference type="EMBL" id="DYXT01000020">
    <property type="protein sequence ID" value="HJE38862.1"/>
    <property type="molecule type" value="Genomic_DNA"/>
</dbReference>
<evidence type="ECO:0000313" key="3">
    <source>
        <dbReference type="Proteomes" id="UP000711407"/>
    </source>
</evidence>
<name>A0A921JHY6_9BACT</name>
<gene>
    <name evidence="2" type="ORF">K8V47_03745</name>
</gene>
<reference evidence="2" key="1">
    <citation type="journal article" date="2021" name="PeerJ">
        <title>Extensive microbial diversity within the chicken gut microbiome revealed by metagenomics and culture.</title>
        <authorList>
            <person name="Gilroy R."/>
            <person name="Ravi A."/>
            <person name="Getino M."/>
            <person name="Pursley I."/>
            <person name="Horton D.L."/>
            <person name="Alikhan N.F."/>
            <person name="Baker D."/>
            <person name="Gharbi K."/>
            <person name="Hall N."/>
            <person name="Watson M."/>
            <person name="Adriaenssens E.M."/>
            <person name="Foster-Nyarko E."/>
            <person name="Jarju S."/>
            <person name="Secka A."/>
            <person name="Antonio M."/>
            <person name="Oren A."/>
            <person name="Chaudhuri R.R."/>
            <person name="La Ragione R."/>
            <person name="Hildebrand F."/>
            <person name="Pallen M.J."/>
        </authorList>
    </citation>
    <scope>NUCLEOTIDE SEQUENCE</scope>
    <source>
        <strain evidence="2">4100</strain>
    </source>
</reference>
<dbReference type="EC" id="2.4.-.-" evidence="2"/>
<dbReference type="PANTHER" id="PTHR12526">
    <property type="entry name" value="GLYCOSYLTRANSFERASE"/>
    <property type="match status" value="1"/>
</dbReference>
<dbReference type="Gene3D" id="3.40.50.2000">
    <property type="entry name" value="Glycogen Phosphorylase B"/>
    <property type="match status" value="2"/>
</dbReference>
<dbReference type="AlphaFoldDB" id="A0A921JHY6"/>
<keyword evidence="2" id="KW-0328">Glycosyltransferase</keyword>
<evidence type="ECO:0000259" key="1">
    <source>
        <dbReference type="Pfam" id="PF00534"/>
    </source>
</evidence>
<keyword evidence="2" id="KW-0808">Transferase</keyword>
<feature type="domain" description="Glycosyl transferase family 1" evidence="1">
    <location>
        <begin position="315"/>
        <end position="403"/>
    </location>
</feature>
<dbReference type="PANTHER" id="PTHR12526:SF637">
    <property type="entry name" value="GLYCOSYLTRANSFERASE EPSF-RELATED"/>
    <property type="match status" value="1"/>
</dbReference>